<keyword evidence="3" id="KW-0597">Phosphoprotein</keyword>
<dbReference type="PANTHER" id="PTHR37299">
    <property type="entry name" value="TRANSCRIPTIONAL REGULATOR-RELATED"/>
    <property type="match status" value="1"/>
</dbReference>
<dbReference type="EMBL" id="LKHP01000004">
    <property type="protein sequence ID" value="KRQ87157.1"/>
    <property type="molecule type" value="Genomic_DNA"/>
</dbReference>
<dbReference type="STRING" id="908809.ABG79_00955"/>
<dbReference type="InterPro" id="IPR001789">
    <property type="entry name" value="Sig_transdc_resp-reg_receiver"/>
</dbReference>
<gene>
    <name evidence="6" type="primary">ypdB</name>
    <name evidence="6" type="ORF">ABG79_00955</name>
</gene>
<evidence type="ECO:0000256" key="2">
    <source>
        <dbReference type="ARBA" id="ARBA00024867"/>
    </source>
</evidence>
<keyword evidence="7" id="KW-1185">Reference proteome</keyword>
<feature type="modified residue" description="4-aspartylphosphate" evidence="3">
    <location>
        <position position="56"/>
    </location>
</feature>
<dbReference type="SMART" id="SM00850">
    <property type="entry name" value="LytTR"/>
    <property type="match status" value="1"/>
</dbReference>
<protein>
    <recommendedName>
        <fullName evidence="1">Stage 0 sporulation protein A homolog</fullName>
    </recommendedName>
</protein>
<dbReference type="SMART" id="SM00448">
    <property type="entry name" value="REC"/>
    <property type="match status" value="1"/>
</dbReference>
<dbReference type="Pfam" id="PF04397">
    <property type="entry name" value="LytTR"/>
    <property type="match status" value="1"/>
</dbReference>
<sequence>MSNIRCIIVEDEIPAILELKYILQEYECMDIIKEFYDGKSALDWMIKNDIDVIFLDINMPNMGGLDLAKEILKLEKDIHLVFITAHEDFALNAFELGAIDYILKPYNEKRIEKTILRIKEHVFDRKKSESDVARKIEKIISKINMPAKVKKIACEYKGKTLLVDLEDIYYCFIEDEETYVKTKDISYLTNYNLNELEEKTGFFRIHRSFIVNLNKIKEIYPWFNGTYKITMDDIQKSELQVSRSRVKELKEALNI</sequence>
<organism evidence="6 7">
    <name type="scientific">Caloramator mitchellensis</name>
    <dbReference type="NCBI Taxonomy" id="908809"/>
    <lineage>
        <taxon>Bacteria</taxon>
        <taxon>Bacillati</taxon>
        <taxon>Bacillota</taxon>
        <taxon>Clostridia</taxon>
        <taxon>Eubacteriales</taxon>
        <taxon>Clostridiaceae</taxon>
        <taxon>Caloramator</taxon>
    </lineage>
</organism>
<dbReference type="Proteomes" id="UP000052015">
    <property type="component" value="Unassembled WGS sequence"/>
</dbReference>
<name>A0A0R3K2F8_CALMK</name>
<evidence type="ECO:0000259" key="4">
    <source>
        <dbReference type="PROSITE" id="PS50110"/>
    </source>
</evidence>
<dbReference type="PROSITE" id="PS50930">
    <property type="entry name" value="HTH_LYTTR"/>
    <property type="match status" value="1"/>
</dbReference>
<dbReference type="GO" id="GO:0003677">
    <property type="term" value="F:DNA binding"/>
    <property type="evidence" value="ECO:0007669"/>
    <property type="project" value="InterPro"/>
</dbReference>
<proteinExistence type="predicted"/>
<dbReference type="PANTHER" id="PTHR37299:SF1">
    <property type="entry name" value="STAGE 0 SPORULATION PROTEIN A HOMOLOG"/>
    <property type="match status" value="1"/>
</dbReference>
<accession>A0A0R3K2F8</accession>
<dbReference type="InterPro" id="IPR007492">
    <property type="entry name" value="LytTR_DNA-bd_dom"/>
</dbReference>
<feature type="domain" description="Response regulatory" evidence="4">
    <location>
        <begin position="5"/>
        <end position="119"/>
    </location>
</feature>
<evidence type="ECO:0000256" key="1">
    <source>
        <dbReference type="ARBA" id="ARBA00018672"/>
    </source>
</evidence>
<dbReference type="InterPro" id="IPR046947">
    <property type="entry name" value="LytR-like"/>
</dbReference>
<dbReference type="OrthoDB" id="9809318at2"/>
<evidence type="ECO:0000259" key="5">
    <source>
        <dbReference type="PROSITE" id="PS50930"/>
    </source>
</evidence>
<dbReference type="SUPFAM" id="SSF52172">
    <property type="entry name" value="CheY-like"/>
    <property type="match status" value="1"/>
</dbReference>
<dbReference type="Gene3D" id="2.20.25.10">
    <property type="match status" value="1"/>
</dbReference>
<reference evidence="6 7" key="1">
    <citation type="submission" date="2015-09" db="EMBL/GenBank/DDBJ databases">
        <title>Draft genome sequence of a Caloramator mitchellensis, a moderate thermophile from the Great Artesian Basin of Australia.</title>
        <authorList>
            <person name="Patel B.K."/>
        </authorList>
    </citation>
    <scope>NUCLEOTIDE SEQUENCE [LARGE SCALE GENOMIC DNA]</scope>
    <source>
        <strain evidence="6 7">VF08</strain>
    </source>
</reference>
<evidence type="ECO:0000313" key="7">
    <source>
        <dbReference type="Proteomes" id="UP000052015"/>
    </source>
</evidence>
<dbReference type="Gene3D" id="3.40.50.2300">
    <property type="match status" value="1"/>
</dbReference>
<dbReference type="GO" id="GO:0000156">
    <property type="term" value="F:phosphorelay response regulator activity"/>
    <property type="evidence" value="ECO:0007669"/>
    <property type="project" value="InterPro"/>
</dbReference>
<feature type="domain" description="HTH LytTR-type" evidence="5">
    <location>
        <begin position="152"/>
        <end position="255"/>
    </location>
</feature>
<evidence type="ECO:0000313" key="6">
    <source>
        <dbReference type="EMBL" id="KRQ87157.1"/>
    </source>
</evidence>
<dbReference type="RefSeq" id="WP_057977667.1">
    <property type="nucleotide sequence ID" value="NZ_LKHP01000004.1"/>
</dbReference>
<dbReference type="InterPro" id="IPR011006">
    <property type="entry name" value="CheY-like_superfamily"/>
</dbReference>
<dbReference type="AlphaFoldDB" id="A0A0R3K2F8"/>
<dbReference type="Pfam" id="PF00072">
    <property type="entry name" value="Response_reg"/>
    <property type="match status" value="1"/>
</dbReference>
<dbReference type="Gene3D" id="2.40.50.40">
    <property type="match status" value="1"/>
</dbReference>
<evidence type="ECO:0000256" key="3">
    <source>
        <dbReference type="PROSITE-ProRule" id="PRU00169"/>
    </source>
</evidence>
<dbReference type="PROSITE" id="PS50110">
    <property type="entry name" value="RESPONSE_REGULATORY"/>
    <property type="match status" value="1"/>
</dbReference>
<comment type="caution">
    <text evidence="6">The sequence shown here is derived from an EMBL/GenBank/DDBJ whole genome shotgun (WGS) entry which is preliminary data.</text>
</comment>
<comment type="function">
    <text evidence="2">May play the central regulatory role in sporulation. It may be an element of the effector pathway responsible for the activation of sporulation genes in response to nutritional stress. Spo0A may act in concert with spo0H (a sigma factor) to control the expression of some genes that are critical to the sporulation process.</text>
</comment>